<name>A0A6M2BRT7_9GAMM</name>
<reference evidence="2 3" key="1">
    <citation type="journal article" date="2014" name="Int. J. Syst. Evol. Microbiol.">
        <title>Solimonas terrae sp. nov., isolated from soil.</title>
        <authorList>
            <person name="Kim S.J."/>
            <person name="Moon J.Y."/>
            <person name="Weon H.Y."/>
            <person name="Ahn J.H."/>
            <person name="Chen W.M."/>
            <person name="Kwon S.W."/>
        </authorList>
    </citation>
    <scope>NUCLEOTIDE SEQUENCE [LARGE SCALE GENOMIC DNA]</scope>
    <source>
        <strain evidence="2 3">KIS83-12</strain>
    </source>
</reference>
<gene>
    <name evidence="2" type="ORF">G7Y85_09770</name>
</gene>
<proteinExistence type="predicted"/>
<keyword evidence="3" id="KW-1185">Reference proteome</keyword>
<dbReference type="AlphaFoldDB" id="A0A6M2BRT7"/>
<accession>A0A6M2BRT7</accession>
<evidence type="ECO:0000259" key="1">
    <source>
        <dbReference type="Pfam" id="PF14321"/>
    </source>
</evidence>
<dbReference type="EMBL" id="JAAMOW010000004">
    <property type="protein sequence ID" value="NGY05054.1"/>
    <property type="molecule type" value="Genomic_DNA"/>
</dbReference>
<organism evidence="2 3">
    <name type="scientific">Solimonas terrae</name>
    <dbReference type="NCBI Taxonomy" id="1396819"/>
    <lineage>
        <taxon>Bacteria</taxon>
        <taxon>Pseudomonadati</taxon>
        <taxon>Pseudomonadota</taxon>
        <taxon>Gammaproteobacteria</taxon>
        <taxon>Nevskiales</taxon>
        <taxon>Nevskiaceae</taxon>
        <taxon>Solimonas</taxon>
    </lineage>
</organism>
<dbReference type="Pfam" id="PF14321">
    <property type="entry name" value="DUF4382"/>
    <property type="match status" value="1"/>
</dbReference>
<protein>
    <submittedName>
        <fullName evidence="2">DUF4382 domain-containing protein</fullName>
    </submittedName>
</protein>
<dbReference type="Proteomes" id="UP000472676">
    <property type="component" value="Unassembled WGS sequence"/>
</dbReference>
<dbReference type="InterPro" id="IPR025491">
    <property type="entry name" value="DUF4382"/>
</dbReference>
<feature type="domain" description="DUF4382" evidence="1">
    <location>
        <begin position="25"/>
        <end position="164"/>
    </location>
</feature>
<dbReference type="PROSITE" id="PS51257">
    <property type="entry name" value="PROKAR_LIPOPROTEIN"/>
    <property type="match status" value="1"/>
</dbReference>
<evidence type="ECO:0000313" key="2">
    <source>
        <dbReference type="EMBL" id="NGY05054.1"/>
    </source>
</evidence>
<sequence>MRHPVFLVVLLSLALCGCDLFKNDGKLDLQLTDAPYTDAQRVVVTIKSIRLQPRDGHHESFTLDPEVQVDLLQLRNGVVRQLLGDEALPSGDYESIRLTLDGGSGNNYVQTLSGGTYPLDVPDDELDLDADYAIDSHGTTGLTLDVDLRRSLRAPDRSGDPYRLVPSLRLINNDDAGTISGTIRNSLIGSGCVAAMYIYQGKVTPDDVGGSGAQPYSSADVVIDGSGSYGYVAAFLPAGTYTLALTCQADEDEPDLNDAIDFVAVTHVDARAGHTETQNF</sequence>
<comment type="caution">
    <text evidence="2">The sequence shown here is derived from an EMBL/GenBank/DDBJ whole genome shotgun (WGS) entry which is preliminary data.</text>
</comment>
<dbReference type="RefSeq" id="WP_166255625.1">
    <property type="nucleotide sequence ID" value="NZ_JAAMOW010000004.1"/>
</dbReference>
<evidence type="ECO:0000313" key="3">
    <source>
        <dbReference type="Proteomes" id="UP000472676"/>
    </source>
</evidence>